<dbReference type="EMBL" id="MFSQ01000088">
    <property type="protein sequence ID" value="OGI39734.1"/>
    <property type="molecule type" value="Genomic_DNA"/>
</dbReference>
<accession>A0A1F6T3K3</accession>
<evidence type="ECO:0000313" key="3">
    <source>
        <dbReference type="EMBL" id="OGI39734.1"/>
    </source>
</evidence>
<feature type="transmembrane region" description="Helical" evidence="1">
    <location>
        <begin position="148"/>
        <end position="170"/>
    </location>
</feature>
<dbReference type="Pfam" id="PF06580">
    <property type="entry name" value="His_kinase"/>
    <property type="match status" value="1"/>
</dbReference>
<feature type="transmembrane region" description="Helical" evidence="1">
    <location>
        <begin position="44"/>
        <end position="65"/>
    </location>
</feature>
<evidence type="ECO:0000259" key="2">
    <source>
        <dbReference type="Pfam" id="PF06580"/>
    </source>
</evidence>
<feature type="domain" description="Signal transduction histidine kinase internal region" evidence="2">
    <location>
        <begin position="185"/>
        <end position="263"/>
    </location>
</feature>
<dbReference type="PANTHER" id="PTHR34220:SF7">
    <property type="entry name" value="SENSOR HISTIDINE KINASE YPDA"/>
    <property type="match status" value="1"/>
</dbReference>
<dbReference type="PANTHER" id="PTHR34220">
    <property type="entry name" value="SENSOR HISTIDINE KINASE YPDA"/>
    <property type="match status" value="1"/>
</dbReference>
<dbReference type="InterPro" id="IPR010559">
    <property type="entry name" value="Sig_transdc_His_kin_internal"/>
</dbReference>
<dbReference type="GO" id="GO:0016020">
    <property type="term" value="C:membrane"/>
    <property type="evidence" value="ECO:0007669"/>
    <property type="project" value="InterPro"/>
</dbReference>
<sequence>MQPLPIRQRLEQIVAFVTGAARRVLVPPPDATEHDVLPNFCGGWIIFNVMVVAELLAIVINLFLPSGFITAQAWSDLLVVTVFVQWVALAGTAALCGLRRWLNRLPPLRALLFAYLVLLVCTFIVGELAVLALWAMGKIGTLRPAWHGSFQIFNLTISAIANGLLLRYFFAKQELLSRTRSEARARMQALQSRIRPHFVFNSLNIIASLTRNEPAKAEAAIEDMADLFRMMLNEDEAMVPVRNEIEVAKKYLALEGLRLDQRLTVNWDIGSYPRKAIMPVLTLQPVLEFLIRHGIEDQPSGGALDIRLWDQDDNLHIRIAAPASRSRARREEAARDQTFDNIRLRLQNHYGETARIEQQEQDGTTVVTAVLPTRGGNP</sequence>
<keyword evidence="1" id="KW-1133">Transmembrane helix</keyword>
<dbReference type="InterPro" id="IPR050640">
    <property type="entry name" value="Bact_2-comp_sensor_kinase"/>
</dbReference>
<comment type="caution">
    <text evidence="3">The sequence shown here is derived from an EMBL/GenBank/DDBJ whole genome shotgun (WGS) entry which is preliminary data.</text>
</comment>
<dbReference type="STRING" id="1817756.A2140_09030"/>
<name>A0A1F6T3K3_9PROT</name>
<organism evidence="3 4">
    <name type="scientific">Candidatus Muproteobacteria bacterium RBG_16_62_13</name>
    <dbReference type="NCBI Taxonomy" id="1817756"/>
    <lineage>
        <taxon>Bacteria</taxon>
        <taxon>Pseudomonadati</taxon>
        <taxon>Pseudomonadota</taxon>
        <taxon>Candidatus Muproteobacteria</taxon>
    </lineage>
</organism>
<protein>
    <recommendedName>
        <fullName evidence="2">Signal transduction histidine kinase internal region domain-containing protein</fullName>
    </recommendedName>
</protein>
<evidence type="ECO:0000313" key="4">
    <source>
        <dbReference type="Proteomes" id="UP000178379"/>
    </source>
</evidence>
<dbReference type="AlphaFoldDB" id="A0A1F6T3K3"/>
<feature type="transmembrane region" description="Helical" evidence="1">
    <location>
        <begin position="77"/>
        <end position="98"/>
    </location>
</feature>
<dbReference type="Proteomes" id="UP000178379">
    <property type="component" value="Unassembled WGS sequence"/>
</dbReference>
<proteinExistence type="predicted"/>
<evidence type="ECO:0000256" key="1">
    <source>
        <dbReference type="SAM" id="Phobius"/>
    </source>
</evidence>
<reference evidence="3 4" key="1">
    <citation type="journal article" date="2016" name="Nat. Commun.">
        <title>Thousands of microbial genomes shed light on interconnected biogeochemical processes in an aquifer system.</title>
        <authorList>
            <person name="Anantharaman K."/>
            <person name="Brown C.T."/>
            <person name="Hug L.A."/>
            <person name="Sharon I."/>
            <person name="Castelle C.J."/>
            <person name="Probst A.J."/>
            <person name="Thomas B.C."/>
            <person name="Singh A."/>
            <person name="Wilkins M.J."/>
            <person name="Karaoz U."/>
            <person name="Brodie E.L."/>
            <person name="Williams K.H."/>
            <person name="Hubbard S.S."/>
            <person name="Banfield J.F."/>
        </authorList>
    </citation>
    <scope>NUCLEOTIDE SEQUENCE [LARGE SCALE GENOMIC DNA]</scope>
</reference>
<keyword evidence="1" id="KW-0812">Transmembrane</keyword>
<feature type="transmembrane region" description="Helical" evidence="1">
    <location>
        <begin position="110"/>
        <end position="136"/>
    </location>
</feature>
<dbReference type="GO" id="GO:0000155">
    <property type="term" value="F:phosphorelay sensor kinase activity"/>
    <property type="evidence" value="ECO:0007669"/>
    <property type="project" value="InterPro"/>
</dbReference>
<keyword evidence="1" id="KW-0472">Membrane</keyword>
<gene>
    <name evidence="3" type="ORF">A2140_09030</name>
</gene>